<sequence length="864" mass="96769">MLVRRWKGYAEEAWAATVYLDDAVHGPQEAMKAISDQLARQGLPLNAFTKRLGELRQRQKAAEHGLPAGVGSPGAEAAAHAGLTAAGAALGVPLGVDQLARSAGQLMGQRRERRDGELLNDPVGEVTPVFVKDLTEAARDRSQVVLFFDVYEQTGPGLDRWLRDLVDERYGELPSTVVVVIAGQGKLAPAVWGEMMPHVEEVVLDSFTEDEARDLLSRKGITDEATVTAILDVSDRLPVLVDMLASHRPTGPGEVIDPAESAVERFLRWETDPARRRAILDCALPQEVDADIYRALLDPEAAAGAEAWLAKLPFVTSHGGRYRYHDVVRTQILRLQRNQSANDWTHRHTTLADHHAHQRTTLETSLPDTDGRWANEQWRDHRAAEMYHRLCATPYDNRLAILEDCVHAASASTETLTRWVRLIYRAGHDSNHTTLTERATALGNNSAEADPETALRHILDQPGLSTTTRAHAYRARGRHHRTAGNHEQAVTDLTRAIELNPGDELNHYWRGLAHHAAGNYEQAITDLTRAIELEPDDALNHLWRGLAHHEAGNYEQAITDLTRAIELNPDNASNHHWRGTTHHEAGNYEQAITDLTRAIGLNPGDALNHLWRGTTHHEAGNYKQAITDLTRAIELNPDDASNHRWRGTTHHKTGNYEQAITDLTRAIELEPNDASNHRWRGTTHHKTGNYELAITDLTRAIELEPNEELNHYWRGLAHHQAGDHEQAITDLTRAIELEPNDDLNHLERGLAHHQAGDHEQAITDLTRAIELEPNEELNHYWRGLAHHQAGNYEQAITDLTRAIELEPNNAWNHHWRGRVRHAAGLLVAAAGDFDRAVELAPDEEEHGRWRNVVRYEVEGRGDEA</sequence>
<dbReference type="PANTHER" id="PTHR44858:SF1">
    <property type="entry name" value="UDP-N-ACETYLGLUCOSAMINE--PEPTIDE N-ACETYLGLUCOSAMINYLTRANSFERASE SPINDLY-RELATED"/>
    <property type="match status" value="1"/>
</dbReference>
<dbReference type="PROSITE" id="PS50005">
    <property type="entry name" value="TPR"/>
    <property type="match status" value="10"/>
</dbReference>
<feature type="repeat" description="TPR" evidence="3">
    <location>
        <begin position="504"/>
        <end position="537"/>
    </location>
</feature>
<feature type="repeat" description="TPR" evidence="3">
    <location>
        <begin position="674"/>
        <end position="707"/>
    </location>
</feature>
<dbReference type="SMART" id="SM00028">
    <property type="entry name" value="TPR"/>
    <property type="match status" value="10"/>
</dbReference>
<feature type="repeat" description="TPR" evidence="3">
    <location>
        <begin position="538"/>
        <end position="571"/>
    </location>
</feature>
<dbReference type="PANTHER" id="PTHR44858">
    <property type="entry name" value="TETRATRICOPEPTIDE REPEAT PROTEIN 6"/>
    <property type="match status" value="1"/>
</dbReference>
<feature type="repeat" description="TPR" evidence="3">
    <location>
        <begin position="572"/>
        <end position="605"/>
    </location>
</feature>
<reference evidence="4 5" key="1">
    <citation type="submission" date="2020-03" db="EMBL/GenBank/DDBJ databases">
        <title>Draft genome of Streptomyces sp. ventii, isolated from the Axial Seamount in the Pacific Ocean, and resequencing of the two type strains Streptomyces lonarensis strain NCL 716 and Streptomyces bohaiensis strain 11A07.</title>
        <authorList>
            <person name="Loughran R.M."/>
            <person name="Pfannmuller K.M."/>
            <person name="Wasson B.J."/>
            <person name="Deadmond M.C."/>
            <person name="Paddock B.E."/>
            <person name="Koyack M.J."/>
            <person name="Gallegos D.A."/>
            <person name="Mitchell E.A."/>
            <person name="Ushijima B."/>
            <person name="Saw J.H."/>
            <person name="Mcphail K.L."/>
            <person name="Videau P."/>
        </authorList>
    </citation>
    <scope>NUCLEOTIDE SEQUENCE [LARGE SCALE GENOMIC DNA]</scope>
    <source>
        <strain evidence="4 5">11A07</strain>
    </source>
</reference>
<feature type="repeat" description="TPR" evidence="3">
    <location>
        <begin position="742"/>
        <end position="775"/>
    </location>
</feature>
<dbReference type="Pfam" id="PF13432">
    <property type="entry name" value="TPR_16"/>
    <property type="match status" value="1"/>
</dbReference>
<proteinExistence type="predicted"/>
<dbReference type="PROSITE" id="PS50293">
    <property type="entry name" value="TPR_REGION"/>
    <property type="match status" value="1"/>
</dbReference>
<evidence type="ECO:0000313" key="4">
    <source>
        <dbReference type="EMBL" id="NJQ17331.1"/>
    </source>
</evidence>
<feature type="repeat" description="TPR" evidence="3">
    <location>
        <begin position="776"/>
        <end position="809"/>
    </location>
</feature>
<dbReference type="InterPro" id="IPR019734">
    <property type="entry name" value="TPR_rpt"/>
</dbReference>
<comment type="caution">
    <text evidence="4">The sequence shown here is derived from an EMBL/GenBank/DDBJ whole genome shotgun (WGS) entry which is preliminary data.</text>
</comment>
<dbReference type="EMBL" id="JAAVJC010000285">
    <property type="protein sequence ID" value="NJQ17331.1"/>
    <property type="molecule type" value="Genomic_DNA"/>
</dbReference>
<dbReference type="RefSeq" id="WP_168090007.1">
    <property type="nucleotide sequence ID" value="NZ_JAAVJC010000285.1"/>
</dbReference>
<feature type="repeat" description="TPR" evidence="3">
    <location>
        <begin position="640"/>
        <end position="673"/>
    </location>
</feature>
<dbReference type="InterPro" id="IPR011990">
    <property type="entry name" value="TPR-like_helical_dom_sf"/>
</dbReference>
<accession>A0ABX1CE40</accession>
<evidence type="ECO:0000313" key="5">
    <source>
        <dbReference type="Proteomes" id="UP000727056"/>
    </source>
</evidence>
<organism evidence="4 5">
    <name type="scientific">Streptomyces bohaiensis</name>
    <dbReference type="NCBI Taxonomy" id="1431344"/>
    <lineage>
        <taxon>Bacteria</taxon>
        <taxon>Bacillati</taxon>
        <taxon>Actinomycetota</taxon>
        <taxon>Actinomycetes</taxon>
        <taxon>Kitasatosporales</taxon>
        <taxon>Streptomycetaceae</taxon>
        <taxon>Streptomyces</taxon>
    </lineage>
</organism>
<evidence type="ECO:0000256" key="1">
    <source>
        <dbReference type="ARBA" id="ARBA00022737"/>
    </source>
</evidence>
<dbReference type="Proteomes" id="UP000727056">
    <property type="component" value="Unassembled WGS sequence"/>
</dbReference>
<feature type="repeat" description="TPR" evidence="3">
    <location>
        <begin position="470"/>
        <end position="503"/>
    </location>
</feature>
<dbReference type="Pfam" id="PF13181">
    <property type="entry name" value="TPR_8"/>
    <property type="match status" value="1"/>
</dbReference>
<dbReference type="InterPro" id="IPR050498">
    <property type="entry name" value="Ycf3"/>
</dbReference>
<name>A0ABX1CE40_9ACTN</name>
<feature type="repeat" description="TPR" evidence="3">
    <location>
        <begin position="606"/>
        <end position="639"/>
    </location>
</feature>
<protein>
    <submittedName>
        <fullName evidence="4">Tetratricopeptide repeat protein</fullName>
    </submittedName>
</protein>
<dbReference type="SUPFAM" id="SSF48452">
    <property type="entry name" value="TPR-like"/>
    <property type="match status" value="1"/>
</dbReference>
<feature type="repeat" description="TPR" evidence="3">
    <location>
        <begin position="708"/>
        <end position="741"/>
    </location>
</feature>
<evidence type="ECO:0000256" key="2">
    <source>
        <dbReference type="ARBA" id="ARBA00022803"/>
    </source>
</evidence>
<keyword evidence="5" id="KW-1185">Reference proteome</keyword>
<gene>
    <name evidence="4" type="ORF">HCN52_20925</name>
</gene>
<dbReference type="SUPFAM" id="SSF81901">
    <property type="entry name" value="HCP-like"/>
    <property type="match status" value="1"/>
</dbReference>
<dbReference type="Pfam" id="PF13414">
    <property type="entry name" value="TPR_11"/>
    <property type="match status" value="3"/>
</dbReference>
<keyword evidence="2 3" id="KW-0802">TPR repeat</keyword>
<evidence type="ECO:0000256" key="3">
    <source>
        <dbReference type="PROSITE-ProRule" id="PRU00339"/>
    </source>
</evidence>
<dbReference type="Gene3D" id="1.25.40.10">
    <property type="entry name" value="Tetratricopeptide repeat domain"/>
    <property type="match status" value="4"/>
</dbReference>
<keyword evidence="1" id="KW-0677">Repeat</keyword>